<protein>
    <submittedName>
        <fullName evidence="1">Uncharacterized protein</fullName>
    </submittedName>
</protein>
<dbReference type="Pfam" id="PF14305">
    <property type="entry name" value="ATPgrasp_TupA"/>
    <property type="match status" value="1"/>
</dbReference>
<comment type="caution">
    <text evidence="1">The sequence shown here is derived from an EMBL/GenBank/DDBJ whole genome shotgun (WGS) entry which is preliminary data.</text>
</comment>
<organism evidence="1 2">
    <name type="scientific">Dryocola boscaweniae</name>
    <dbReference type="NCBI Taxonomy" id="2925397"/>
    <lineage>
        <taxon>Bacteria</taxon>
        <taxon>Pseudomonadati</taxon>
        <taxon>Pseudomonadota</taxon>
        <taxon>Gammaproteobacteria</taxon>
        <taxon>Enterobacterales</taxon>
        <taxon>Enterobacteriaceae</taxon>
        <taxon>Dryocola</taxon>
    </lineage>
</organism>
<evidence type="ECO:0000313" key="1">
    <source>
        <dbReference type="EMBL" id="MCT4702592.1"/>
    </source>
</evidence>
<proteinExistence type="predicted"/>
<keyword evidence="2" id="KW-1185">Reference proteome</keyword>
<name>A0A9X3AND1_9ENTR</name>
<reference evidence="1" key="1">
    <citation type="submission" date="2022-03" db="EMBL/GenBank/DDBJ databases">
        <title>Proposal of a novel genus Dryocolo and two novel species.</title>
        <authorList>
            <person name="Maddock D.W."/>
            <person name="Brady C.L."/>
            <person name="Denman S."/>
            <person name="Arnold D."/>
        </authorList>
    </citation>
    <scope>NUCLEOTIDE SEQUENCE</scope>
    <source>
        <strain evidence="1">H6W4</strain>
    </source>
</reference>
<gene>
    <name evidence="1" type="ORF">MUA00_12415</name>
</gene>
<dbReference type="SUPFAM" id="SSF56059">
    <property type="entry name" value="Glutathione synthetase ATP-binding domain-like"/>
    <property type="match status" value="1"/>
</dbReference>
<dbReference type="RefSeq" id="WP_271123349.1">
    <property type="nucleotide sequence ID" value="NZ_JALHAN010000065.1"/>
</dbReference>
<dbReference type="EMBL" id="JALHAP010000078">
    <property type="protein sequence ID" value="MCT4702592.1"/>
    <property type="molecule type" value="Genomic_DNA"/>
</dbReference>
<sequence>MLQVKKILRELRARLFPDALYLEHVFVKQVGYKLNLKNPQTFNEKLQWLKINYRKPLLTQCADKYAVREYIATVIGEQYLIPLIHVTDEPNDLLTFEFPDYPCIVKSNHDSGGYQIIRDNNVDRNKLVTDASGWIKNNHFYKTKEWQYKNIKPKIIIEKLLMDENGHIPNDIKFSCINGRAEIVHVDSNKEVKHLRNNYTREFEPLAMNWPAEYDRNVYFPKSKVFPEARQLAEILAKPFPFVRVDFYFVGENIYFGELTFHPTSGFGRFSPNYYDFKYGSKLTLPKVI</sequence>
<accession>A0A9X3AND1</accession>
<dbReference type="InterPro" id="IPR029465">
    <property type="entry name" value="ATPgrasp_TupA"/>
</dbReference>
<evidence type="ECO:0000313" key="2">
    <source>
        <dbReference type="Proteomes" id="UP001150641"/>
    </source>
</evidence>
<dbReference type="AlphaFoldDB" id="A0A9X3AND1"/>
<dbReference type="Proteomes" id="UP001150641">
    <property type="component" value="Unassembled WGS sequence"/>
</dbReference>